<protein>
    <recommendedName>
        <fullName evidence="2">HTH-like domain-containing protein</fullName>
    </recommendedName>
</protein>
<reference evidence="3 4" key="1">
    <citation type="submission" date="2023-09" db="EMBL/GenBank/DDBJ databases">
        <title>Whole genome shotgun sequencing (WGS) of Bosea sp. ZW T0_25, isolated from stored onions (Allium cepa).</title>
        <authorList>
            <person name="Stoll D.A."/>
            <person name="Huch M."/>
        </authorList>
    </citation>
    <scope>NUCLEOTIDE SEQUENCE [LARGE SCALE GENOMIC DNA]</scope>
    <source>
        <strain evidence="3 4">ZW T0_25</strain>
    </source>
</reference>
<evidence type="ECO:0000256" key="1">
    <source>
        <dbReference type="SAM" id="Coils"/>
    </source>
</evidence>
<sequence>MPRFRSSYPPAFRRQMVELVRFGRTPEELSREFELIAQSIAITAEREELIRLRRENQRLRQERDILSKAAAWFARESKANPNGFFSCERAPAVFTIKTIARVFKVSASGYYAWRGRPASARATSDLDLTRNIPTIHAASRKTYGAPRIHAELKAEGVGMARSVRPA</sequence>
<keyword evidence="1" id="KW-0175">Coiled coil</keyword>
<dbReference type="InterPro" id="IPR050900">
    <property type="entry name" value="Transposase_IS3/IS150/IS904"/>
</dbReference>
<feature type="coiled-coil region" evidence="1">
    <location>
        <begin position="42"/>
        <end position="69"/>
    </location>
</feature>
<dbReference type="Proteomes" id="UP001254257">
    <property type="component" value="Unassembled WGS sequence"/>
</dbReference>
<organism evidence="3 4">
    <name type="scientific">Bosea rubneri</name>
    <dbReference type="NCBI Taxonomy" id="3075434"/>
    <lineage>
        <taxon>Bacteria</taxon>
        <taxon>Pseudomonadati</taxon>
        <taxon>Pseudomonadota</taxon>
        <taxon>Alphaproteobacteria</taxon>
        <taxon>Hyphomicrobiales</taxon>
        <taxon>Boseaceae</taxon>
        <taxon>Bosea</taxon>
    </lineage>
</organism>
<dbReference type="EMBL" id="JAWDID010000014">
    <property type="protein sequence ID" value="MDU0340503.1"/>
    <property type="molecule type" value="Genomic_DNA"/>
</dbReference>
<dbReference type="InterPro" id="IPR009057">
    <property type="entry name" value="Homeodomain-like_sf"/>
</dbReference>
<proteinExistence type="predicted"/>
<name>A0ABU3S6T2_9HYPH</name>
<evidence type="ECO:0000313" key="4">
    <source>
        <dbReference type="Proteomes" id="UP001254257"/>
    </source>
</evidence>
<dbReference type="InterPro" id="IPR025948">
    <property type="entry name" value="HTH-like_dom"/>
</dbReference>
<accession>A0ABU3S6T2</accession>
<keyword evidence="4" id="KW-1185">Reference proteome</keyword>
<feature type="domain" description="HTH-like" evidence="2">
    <location>
        <begin position="128"/>
        <end position="160"/>
    </location>
</feature>
<dbReference type="SUPFAM" id="SSF46689">
    <property type="entry name" value="Homeodomain-like"/>
    <property type="match status" value="1"/>
</dbReference>
<dbReference type="PANTHER" id="PTHR46889:SF4">
    <property type="entry name" value="TRANSPOSASE INSO FOR INSERTION SEQUENCE ELEMENT IS911B-RELATED"/>
    <property type="match status" value="1"/>
</dbReference>
<dbReference type="RefSeq" id="WP_316018371.1">
    <property type="nucleotide sequence ID" value="NZ_JAWDID010000014.1"/>
</dbReference>
<dbReference type="Pfam" id="PF13276">
    <property type="entry name" value="HTH_21"/>
    <property type="match status" value="1"/>
</dbReference>
<comment type="caution">
    <text evidence="3">The sequence shown here is derived from an EMBL/GenBank/DDBJ whole genome shotgun (WGS) entry which is preliminary data.</text>
</comment>
<dbReference type="PANTHER" id="PTHR46889">
    <property type="entry name" value="TRANSPOSASE INSF FOR INSERTION SEQUENCE IS3B-RELATED"/>
    <property type="match status" value="1"/>
</dbReference>
<gene>
    <name evidence="3" type="ORF">RKE40_11445</name>
</gene>
<evidence type="ECO:0000259" key="2">
    <source>
        <dbReference type="Pfam" id="PF13276"/>
    </source>
</evidence>
<evidence type="ECO:0000313" key="3">
    <source>
        <dbReference type="EMBL" id="MDU0340503.1"/>
    </source>
</evidence>